<evidence type="ECO:0000313" key="5">
    <source>
        <dbReference type="EMBL" id="SMS13114.1"/>
    </source>
</evidence>
<dbReference type="Gene3D" id="1.10.10.10">
    <property type="entry name" value="Winged helix-like DNA-binding domain superfamily/Winged helix DNA-binding domain"/>
    <property type="match status" value="1"/>
</dbReference>
<keyword evidence="2" id="KW-0238">DNA-binding</keyword>
<organism evidence="5 6">
    <name type="scientific">Levilactobacillus zymae</name>
    <dbReference type="NCBI Taxonomy" id="267363"/>
    <lineage>
        <taxon>Bacteria</taxon>
        <taxon>Bacillati</taxon>
        <taxon>Bacillota</taxon>
        <taxon>Bacilli</taxon>
        <taxon>Lactobacillales</taxon>
        <taxon>Lactobacillaceae</taxon>
        <taxon>Levilactobacillus</taxon>
    </lineage>
</organism>
<dbReference type="PANTHER" id="PTHR42756:SF1">
    <property type="entry name" value="TRANSCRIPTIONAL REPRESSOR OF EMRAB OPERON"/>
    <property type="match status" value="1"/>
</dbReference>
<dbReference type="Proteomes" id="UP000195412">
    <property type="component" value="Chromosome I"/>
</dbReference>
<dbReference type="InterPro" id="IPR000835">
    <property type="entry name" value="HTH_MarR-typ"/>
</dbReference>
<feature type="domain" description="HTH marR-type" evidence="4">
    <location>
        <begin position="5"/>
        <end position="143"/>
    </location>
</feature>
<accession>A0A1Y6JXQ9</accession>
<gene>
    <name evidence="5" type="ORF">LZ3411_0064</name>
</gene>
<evidence type="ECO:0000256" key="2">
    <source>
        <dbReference type="ARBA" id="ARBA00023125"/>
    </source>
</evidence>
<keyword evidence="1" id="KW-0805">Transcription regulation</keyword>
<name>A0A1Y6JXQ9_9LACO</name>
<proteinExistence type="predicted"/>
<evidence type="ECO:0000259" key="4">
    <source>
        <dbReference type="PROSITE" id="PS50995"/>
    </source>
</evidence>
<dbReference type="AlphaFoldDB" id="A0A1Y6JXQ9"/>
<dbReference type="PANTHER" id="PTHR42756">
    <property type="entry name" value="TRANSCRIPTIONAL REGULATOR, MARR"/>
    <property type="match status" value="1"/>
</dbReference>
<dbReference type="CDD" id="cd00090">
    <property type="entry name" value="HTH_ARSR"/>
    <property type="match status" value="1"/>
</dbReference>
<dbReference type="PROSITE" id="PS01117">
    <property type="entry name" value="HTH_MARR_1"/>
    <property type="match status" value="1"/>
</dbReference>
<dbReference type="PRINTS" id="PR00598">
    <property type="entry name" value="HTHMARR"/>
</dbReference>
<protein>
    <submittedName>
        <fullName evidence="5">Transcriptional regulator, MarR family</fullName>
    </submittedName>
</protein>
<dbReference type="SUPFAM" id="SSF46785">
    <property type="entry name" value="Winged helix' DNA-binding domain"/>
    <property type="match status" value="1"/>
</dbReference>
<dbReference type="RefSeq" id="WP_087741264.1">
    <property type="nucleotide sequence ID" value="NZ_LT854705.1"/>
</dbReference>
<dbReference type="InterPro" id="IPR036388">
    <property type="entry name" value="WH-like_DNA-bd_sf"/>
</dbReference>
<keyword evidence="3" id="KW-0804">Transcription</keyword>
<dbReference type="PROSITE" id="PS50995">
    <property type="entry name" value="HTH_MARR_2"/>
    <property type="match status" value="1"/>
</dbReference>
<reference evidence="6" key="1">
    <citation type="submission" date="2017-05" db="EMBL/GenBank/DDBJ databases">
        <authorList>
            <person name="Papadimitriou K."/>
        </authorList>
    </citation>
    <scope>NUCLEOTIDE SEQUENCE [LARGE SCALE GENOMIC DNA]</scope>
    <source>
        <strain evidence="6">ACA-DC 3411</strain>
    </source>
</reference>
<dbReference type="GO" id="GO:0003677">
    <property type="term" value="F:DNA binding"/>
    <property type="evidence" value="ECO:0007669"/>
    <property type="project" value="UniProtKB-KW"/>
</dbReference>
<dbReference type="SMART" id="SM00347">
    <property type="entry name" value="HTH_MARR"/>
    <property type="match status" value="1"/>
</dbReference>
<dbReference type="Pfam" id="PF01047">
    <property type="entry name" value="MarR"/>
    <property type="match status" value="1"/>
</dbReference>
<dbReference type="InterPro" id="IPR011991">
    <property type="entry name" value="ArsR-like_HTH"/>
</dbReference>
<evidence type="ECO:0000256" key="1">
    <source>
        <dbReference type="ARBA" id="ARBA00023015"/>
    </source>
</evidence>
<dbReference type="EMBL" id="LT854705">
    <property type="protein sequence ID" value="SMS13114.1"/>
    <property type="molecule type" value="Genomic_DNA"/>
</dbReference>
<evidence type="ECO:0000256" key="3">
    <source>
        <dbReference type="ARBA" id="ARBA00023163"/>
    </source>
</evidence>
<sequence>MTYDSQALLTLFGRLFQQRAFVSAAVRSTRMNECNPQRNSNQLRLLHLLTEHDHLTNSDIVEDLDIRPSSVSALVAKLEDAGLIERQASPDDKRVALISLTTAGRKFLETAHKAKDDFSEALFTTLSEAEQAQLRDILQKLLKDLEAKQPSDWAKSADFRAFMEQAQVLHRGHGMHRHEGGMGMRGGIGPNMRDMFGDGPRRPHDNY</sequence>
<evidence type="ECO:0000313" key="6">
    <source>
        <dbReference type="Proteomes" id="UP000195412"/>
    </source>
</evidence>
<dbReference type="KEGG" id="lzy:LZ3411_0064"/>
<dbReference type="GO" id="GO:0003700">
    <property type="term" value="F:DNA-binding transcription factor activity"/>
    <property type="evidence" value="ECO:0007669"/>
    <property type="project" value="InterPro"/>
</dbReference>
<dbReference type="InterPro" id="IPR023187">
    <property type="entry name" value="Tscrpt_reg_MarR-type_CS"/>
</dbReference>
<dbReference type="InterPro" id="IPR036390">
    <property type="entry name" value="WH_DNA-bd_sf"/>
</dbReference>